<evidence type="ECO:0008006" key="10">
    <source>
        <dbReference type="Google" id="ProtNLM"/>
    </source>
</evidence>
<keyword evidence="6" id="KW-0804">Transcription</keyword>
<dbReference type="EMBL" id="BARV01007364">
    <property type="protein sequence ID" value="GAI06959.1"/>
    <property type="molecule type" value="Genomic_DNA"/>
</dbReference>
<dbReference type="PROSITE" id="PS50045">
    <property type="entry name" value="SIGMA54_INTERACT_4"/>
    <property type="match status" value="1"/>
</dbReference>
<dbReference type="SUPFAM" id="SSF46689">
    <property type="entry name" value="Homeodomain-like"/>
    <property type="match status" value="1"/>
</dbReference>
<dbReference type="CDD" id="cd00009">
    <property type="entry name" value="AAA"/>
    <property type="match status" value="1"/>
</dbReference>
<dbReference type="Pfam" id="PF02954">
    <property type="entry name" value="HTH_8"/>
    <property type="match status" value="1"/>
</dbReference>
<dbReference type="Pfam" id="PF00158">
    <property type="entry name" value="Sigma54_activat"/>
    <property type="match status" value="1"/>
</dbReference>
<dbReference type="SMART" id="SM00448">
    <property type="entry name" value="REC"/>
    <property type="match status" value="1"/>
</dbReference>
<reference evidence="9" key="1">
    <citation type="journal article" date="2014" name="Front. Microbiol.">
        <title>High frequency of phylogenetically diverse reductive dehalogenase-homologous genes in deep subseafloor sedimentary metagenomes.</title>
        <authorList>
            <person name="Kawai M."/>
            <person name="Futagami T."/>
            <person name="Toyoda A."/>
            <person name="Takaki Y."/>
            <person name="Nishi S."/>
            <person name="Hori S."/>
            <person name="Arai W."/>
            <person name="Tsubouchi T."/>
            <person name="Morono Y."/>
            <person name="Uchiyama I."/>
            <person name="Ito T."/>
            <person name="Fujiyama A."/>
            <person name="Inagaki F."/>
            <person name="Takami H."/>
        </authorList>
    </citation>
    <scope>NUCLEOTIDE SEQUENCE</scope>
    <source>
        <strain evidence="9">Expedition CK06-06</strain>
    </source>
</reference>
<comment type="caution">
    <text evidence="9">The sequence shown here is derived from an EMBL/GenBank/DDBJ whole genome shotgun (WGS) entry which is preliminary data.</text>
</comment>
<keyword evidence="4" id="KW-0238">DNA-binding</keyword>
<evidence type="ECO:0000259" key="7">
    <source>
        <dbReference type="PROSITE" id="PS50045"/>
    </source>
</evidence>
<dbReference type="PROSITE" id="PS00675">
    <property type="entry name" value="SIGMA54_INTERACT_1"/>
    <property type="match status" value="1"/>
</dbReference>
<evidence type="ECO:0000256" key="2">
    <source>
        <dbReference type="ARBA" id="ARBA00022840"/>
    </source>
</evidence>
<dbReference type="InterPro" id="IPR025662">
    <property type="entry name" value="Sigma_54_int_dom_ATP-bd_1"/>
</dbReference>
<dbReference type="FunFam" id="3.40.50.300:FF:000006">
    <property type="entry name" value="DNA-binding transcriptional regulator NtrC"/>
    <property type="match status" value="1"/>
</dbReference>
<dbReference type="GO" id="GO:0000160">
    <property type="term" value="P:phosphorelay signal transduction system"/>
    <property type="evidence" value="ECO:0007669"/>
    <property type="project" value="InterPro"/>
</dbReference>
<dbReference type="AlphaFoldDB" id="X1MKV6"/>
<dbReference type="InterPro" id="IPR058031">
    <property type="entry name" value="AAA_lid_NorR"/>
</dbReference>
<accession>X1MKV6</accession>
<evidence type="ECO:0000256" key="5">
    <source>
        <dbReference type="ARBA" id="ARBA00023159"/>
    </source>
</evidence>
<keyword evidence="1" id="KW-0547">Nucleotide-binding</keyword>
<dbReference type="Pfam" id="PF25601">
    <property type="entry name" value="AAA_lid_14"/>
    <property type="match status" value="1"/>
</dbReference>
<evidence type="ECO:0000313" key="9">
    <source>
        <dbReference type="EMBL" id="GAI06959.1"/>
    </source>
</evidence>
<dbReference type="PROSITE" id="PS50110">
    <property type="entry name" value="RESPONSE_REGULATORY"/>
    <property type="match status" value="1"/>
</dbReference>
<organism evidence="9">
    <name type="scientific">marine sediment metagenome</name>
    <dbReference type="NCBI Taxonomy" id="412755"/>
    <lineage>
        <taxon>unclassified sequences</taxon>
        <taxon>metagenomes</taxon>
        <taxon>ecological metagenomes</taxon>
    </lineage>
</organism>
<keyword evidence="3" id="KW-0805">Transcription regulation</keyword>
<evidence type="ECO:0000256" key="1">
    <source>
        <dbReference type="ARBA" id="ARBA00022741"/>
    </source>
</evidence>
<dbReference type="InterPro" id="IPR001789">
    <property type="entry name" value="Sig_transdc_resp-reg_receiver"/>
</dbReference>
<dbReference type="PANTHER" id="PTHR32071:SF119">
    <property type="entry name" value="SIGMA L-DEPENDENT TRANSCRIPTIONAL REGULATOR YPLP-RELATED"/>
    <property type="match status" value="1"/>
</dbReference>
<dbReference type="InterPro" id="IPR002197">
    <property type="entry name" value="HTH_Fis"/>
</dbReference>
<name>X1MKV6_9ZZZZ</name>
<evidence type="ECO:0000256" key="6">
    <source>
        <dbReference type="ARBA" id="ARBA00023163"/>
    </source>
</evidence>
<dbReference type="SMART" id="SM00382">
    <property type="entry name" value="AAA"/>
    <property type="match status" value="1"/>
</dbReference>
<sequence>DWNYDSKSRSLAHLAFHVVILDIKLPGMDGIEVLSKIKEESPETPVVIMTGFVSIESAVDALKSGAFDYLSKPFTPEELRISVRKALENRKIFFEGIYLRKELERQTKFDMVLGKSEGMKKVMDIVKRVSPSESTVLITGESGTGKELIAREIHKHSLRRDAPFVVVDCGALVETLFESELFGHVKGSFTGAYVTKHGRFEVANGGTIFLDEISNTSLSIQAKLLRVIQEREVMRIGSSKPINVDVRLIAATNENLVECVKNGKFREDLFYRLSVVPLHLPPLRDRKEDIPLLIDHFLHKYNRRSKKQIVGLSQNVLKALTQYDWPGNIRELENTIERAVVLSKSDEIELDALIYHGISSGASLLSPIDGTYRSLDEVEKEYIKTVLHARYGNKSQAAKVLGID</sequence>
<feature type="domain" description="Sigma-54 factor interaction" evidence="7">
    <location>
        <begin position="112"/>
        <end position="341"/>
    </location>
</feature>
<dbReference type="Gene3D" id="3.40.50.2300">
    <property type="match status" value="1"/>
</dbReference>
<keyword evidence="2" id="KW-0067">ATP-binding</keyword>
<dbReference type="GO" id="GO:0006355">
    <property type="term" value="P:regulation of DNA-templated transcription"/>
    <property type="evidence" value="ECO:0007669"/>
    <property type="project" value="InterPro"/>
</dbReference>
<feature type="domain" description="Response regulatory" evidence="8">
    <location>
        <begin position="1"/>
        <end position="87"/>
    </location>
</feature>
<dbReference type="GO" id="GO:0043565">
    <property type="term" value="F:sequence-specific DNA binding"/>
    <property type="evidence" value="ECO:0007669"/>
    <property type="project" value="InterPro"/>
</dbReference>
<evidence type="ECO:0000256" key="4">
    <source>
        <dbReference type="ARBA" id="ARBA00023125"/>
    </source>
</evidence>
<evidence type="ECO:0000256" key="3">
    <source>
        <dbReference type="ARBA" id="ARBA00023015"/>
    </source>
</evidence>
<dbReference type="InterPro" id="IPR011006">
    <property type="entry name" value="CheY-like_superfamily"/>
</dbReference>
<dbReference type="Gene3D" id="1.10.10.60">
    <property type="entry name" value="Homeodomain-like"/>
    <property type="match status" value="1"/>
</dbReference>
<dbReference type="PROSITE" id="PS00688">
    <property type="entry name" value="SIGMA54_INTERACT_3"/>
    <property type="match status" value="1"/>
</dbReference>
<dbReference type="InterPro" id="IPR002078">
    <property type="entry name" value="Sigma_54_int"/>
</dbReference>
<protein>
    <recommendedName>
        <fullName evidence="10">Sigma-54-dependent Fis family transcriptional regulator</fullName>
    </recommendedName>
</protein>
<dbReference type="InterPro" id="IPR009057">
    <property type="entry name" value="Homeodomain-like_sf"/>
</dbReference>
<dbReference type="InterPro" id="IPR025944">
    <property type="entry name" value="Sigma_54_int_dom_CS"/>
</dbReference>
<gene>
    <name evidence="9" type="ORF">S06H3_15009</name>
</gene>
<dbReference type="Gene3D" id="1.10.8.60">
    <property type="match status" value="1"/>
</dbReference>
<evidence type="ECO:0000259" key="8">
    <source>
        <dbReference type="PROSITE" id="PS50110"/>
    </source>
</evidence>
<dbReference type="PANTHER" id="PTHR32071">
    <property type="entry name" value="TRANSCRIPTIONAL REGULATORY PROTEIN"/>
    <property type="match status" value="1"/>
</dbReference>
<dbReference type="SUPFAM" id="SSF52172">
    <property type="entry name" value="CheY-like"/>
    <property type="match status" value="1"/>
</dbReference>
<dbReference type="InterPro" id="IPR027417">
    <property type="entry name" value="P-loop_NTPase"/>
</dbReference>
<feature type="non-terminal residue" evidence="9">
    <location>
        <position position="1"/>
    </location>
</feature>
<dbReference type="Gene3D" id="3.40.50.300">
    <property type="entry name" value="P-loop containing nucleotide triphosphate hydrolases"/>
    <property type="match status" value="1"/>
</dbReference>
<dbReference type="InterPro" id="IPR003593">
    <property type="entry name" value="AAA+_ATPase"/>
</dbReference>
<dbReference type="Pfam" id="PF00072">
    <property type="entry name" value="Response_reg"/>
    <property type="match status" value="1"/>
</dbReference>
<dbReference type="InterPro" id="IPR025943">
    <property type="entry name" value="Sigma_54_int_dom_ATP-bd_2"/>
</dbReference>
<dbReference type="PROSITE" id="PS00676">
    <property type="entry name" value="SIGMA54_INTERACT_2"/>
    <property type="match status" value="1"/>
</dbReference>
<keyword evidence="5" id="KW-0010">Activator</keyword>
<dbReference type="GO" id="GO:0005524">
    <property type="term" value="F:ATP binding"/>
    <property type="evidence" value="ECO:0007669"/>
    <property type="project" value="UniProtKB-KW"/>
</dbReference>
<proteinExistence type="predicted"/>
<dbReference type="FunFam" id="1.10.8.60:FF:000014">
    <property type="entry name" value="DNA-binding transcriptional regulator NtrC"/>
    <property type="match status" value="1"/>
</dbReference>
<dbReference type="SUPFAM" id="SSF52540">
    <property type="entry name" value="P-loop containing nucleoside triphosphate hydrolases"/>
    <property type="match status" value="1"/>
</dbReference>
<feature type="non-terminal residue" evidence="9">
    <location>
        <position position="404"/>
    </location>
</feature>